<dbReference type="OMA" id="PMPRDSQ"/>
<feature type="compositionally biased region" description="Polar residues" evidence="1">
    <location>
        <begin position="736"/>
        <end position="755"/>
    </location>
</feature>
<accession>A0A1L9WWV1</accession>
<dbReference type="AlphaFoldDB" id="A0A1L9WWV1"/>
<feature type="compositionally biased region" description="Polar residues" evidence="1">
    <location>
        <begin position="648"/>
        <end position="666"/>
    </location>
</feature>
<feature type="compositionally biased region" description="Polar residues" evidence="1">
    <location>
        <begin position="698"/>
        <end position="710"/>
    </location>
</feature>
<evidence type="ECO:0000313" key="2">
    <source>
        <dbReference type="EMBL" id="OJK00715.1"/>
    </source>
</evidence>
<feature type="compositionally biased region" description="Basic residues" evidence="1">
    <location>
        <begin position="298"/>
        <end position="320"/>
    </location>
</feature>
<protein>
    <recommendedName>
        <fullName evidence="4">LYR family protein</fullName>
    </recommendedName>
</protein>
<gene>
    <name evidence="2" type="ORF">ASPACDRAFT_117096</name>
</gene>
<feature type="compositionally biased region" description="Low complexity" evidence="1">
    <location>
        <begin position="677"/>
        <end position="692"/>
    </location>
</feature>
<dbReference type="GeneID" id="30969844"/>
<feature type="non-terminal residue" evidence="2">
    <location>
        <position position="1"/>
    </location>
</feature>
<dbReference type="RefSeq" id="XP_020057054.1">
    <property type="nucleotide sequence ID" value="XM_020196030.1"/>
</dbReference>
<feature type="compositionally biased region" description="Polar residues" evidence="1">
    <location>
        <begin position="491"/>
        <end position="514"/>
    </location>
</feature>
<feature type="compositionally biased region" description="Low complexity" evidence="1">
    <location>
        <begin position="387"/>
        <end position="400"/>
    </location>
</feature>
<dbReference type="Proteomes" id="UP000184546">
    <property type="component" value="Unassembled WGS sequence"/>
</dbReference>
<dbReference type="STRING" id="690307.A0A1L9WWV1"/>
<feature type="compositionally biased region" description="Low complexity" evidence="1">
    <location>
        <begin position="811"/>
        <end position="822"/>
    </location>
</feature>
<feature type="compositionally biased region" description="Pro residues" evidence="1">
    <location>
        <begin position="842"/>
        <end position="856"/>
    </location>
</feature>
<evidence type="ECO:0000313" key="3">
    <source>
        <dbReference type="Proteomes" id="UP000184546"/>
    </source>
</evidence>
<feature type="compositionally biased region" description="Low complexity" evidence="1">
    <location>
        <begin position="713"/>
        <end position="727"/>
    </location>
</feature>
<proteinExistence type="predicted"/>
<evidence type="ECO:0000256" key="1">
    <source>
        <dbReference type="SAM" id="MobiDB-lite"/>
    </source>
</evidence>
<feature type="region of interest" description="Disordered" evidence="1">
    <location>
        <begin position="40"/>
        <end position="120"/>
    </location>
</feature>
<dbReference type="EMBL" id="KV878975">
    <property type="protein sequence ID" value="OJK00715.1"/>
    <property type="molecule type" value="Genomic_DNA"/>
</dbReference>
<dbReference type="VEuPathDB" id="FungiDB:ASPACDRAFT_117096"/>
<feature type="compositionally biased region" description="Pro residues" evidence="1">
    <location>
        <begin position="898"/>
        <end position="913"/>
    </location>
</feature>
<feature type="compositionally biased region" description="Low complexity" evidence="1">
    <location>
        <begin position="832"/>
        <end position="841"/>
    </location>
</feature>
<reference evidence="3" key="1">
    <citation type="journal article" date="2017" name="Genome Biol.">
        <title>Comparative genomics reveals high biological diversity and specific adaptations in the industrially and medically important fungal genus Aspergillus.</title>
        <authorList>
            <person name="de Vries R.P."/>
            <person name="Riley R."/>
            <person name="Wiebenga A."/>
            <person name="Aguilar-Osorio G."/>
            <person name="Amillis S."/>
            <person name="Uchima C.A."/>
            <person name="Anderluh G."/>
            <person name="Asadollahi M."/>
            <person name="Askin M."/>
            <person name="Barry K."/>
            <person name="Battaglia E."/>
            <person name="Bayram O."/>
            <person name="Benocci T."/>
            <person name="Braus-Stromeyer S.A."/>
            <person name="Caldana C."/>
            <person name="Canovas D."/>
            <person name="Cerqueira G.C."/>
            <person name="Chen F."/>
            <person name="Chen W."/>
            <person name="Choi C."/>
            <person name="Clum A."/>
            <person name="Dos Santos R.A."/>
            <person name="Damasio A.R."/>
            <person name="Diallinas G."/>
            <person name="Emri T."/>
            <person name="Fekete E."/>
            <person name="Flipphi M."/>
            <person name="Freyberg S."/>
            <person name="Gallo A."/>
            <person name="Gournas C."/>
            <person name="Habgood R."/>
            <person name="Hainaut M."/>
            <person name="Harispe M.L."/>
            <person name="Henrissat B."/>
            <person name="Hilden K.S."/>
            <person name="Hope R."/>
            <person name="Hossain A."/>
            <person name="Karabika E."/>
            <person name="Karaffa L."/>
            <person name="Karanyi Z."/>
            <person name="Krasevec N."/>
            <person name="Kuo A."/>
            <person name="Kusch H."/>
            <person name="LaButti K."/>
            <person name="Lagendijk E.L."/>
            <person name="Lapidus A."/>
            <person name="Levasseur A."/>
            <person name="Lindquist E."/>
            <person name="Lipzen A."/>
            <person name="Logrieco A.F."/>
            <person name="MacCabe A."/>
            <person name="Maekelae M.R."/>
            <person name="Malavazi I."/>
            <person name="Melin P."/>
            <person name="Meyer V."/>
            <person name="Mielnichuk N."/>
            <person name="Miskei M."/>
            <person name="Molnar A.P."/>
            <person name="Mule G."/>
            <person name="Ngan C.Y."/>
            <person name="Orejas M."/>
            <person name="Orosz E."/>
            <person name="Ouedraogo J.P."/>
            <person name="Overkamp K.M."/>
            <person name="Park H.-S."/>
            <person name="Perrone G."/>
            <person name="Piumi F."/>
            <person name="Punt P.J."/>
            <person name="Ram A.F."/>
            <person name="Ramon A."/>
            <person name="Rauscher S."/>
            <person name="Record E."/>
            <person name="Riano-Pachon D.M."/>
            <person name="Robert V."/>
            <person name="Roehrig J."/>
            <person name="Ruller R."/>
            <person name="Salamov A."/>
            <person name="Salih N.S."/>
            <person name="Samson R.A."/>
            <person name="Sandor E."/>
            <person name="Sanguinetti M."/>
            <person name="Schuetze T."/>
            <person name="Sepcic K."/>
            <person name="Shelest E."/>
            <person name="Sherlock G."/>
            <person name="Sophianopoulou V."/>
            <person name="Squina F.M."/>
            <person name="Sun H."/>
            <person name="Susca A."/>
            <person name="Todd R.B."/>
            <person name="Tsang A."/>
            <person name="Unkles S.E."/>
            <person name="van de Wiele N."/>
            <person name="van Rossen-Uffink D."/>
            <person name="Oliveira J.V."/>
            <person name="Vesth T.C."/>
            <person name="Visser J."/>
            <person name="Yu J.-H."/>
            <person name="Zhou M."/>
            <person name="Andersen M.R."/>
            <person name="Archer D.B."/>
            <person name="Baker S.E."/>
            <person name="Benoit I."/>
            <person name="Brakhage A.A."/>
            <person name="Braus G.H."/>
            <person name="Fischer R."/>
            <person name="Frisvad J.C."/>
            <person name="Goldman G.H."/>
            <person name="Houbraken J."/>
            <person name="Oakley B."/>
            <person name="Pocsi I."/>
            <person name="Scazzocchio C."/>
            <person name="Seiboth B."/>
            <person name="vanKuyk P.A."/>
            <person name="Wortman J."/>
            <person name="Dyer P.S."/>
            <person name="Grigoriev I.V."/>
        </authorList>
    </citation>
    <scope>NUCLEOTIDE SEQUENCE [LARGE SCALE GENOMIC DNA]</scope>
    <source>
        <strain evidence="3">ATCC 16872 / CBS 172.66 / WB 5094</strain>
    </source>
</reference>
<sequence>MPPTVSSLAASFNAEISTNSARSNALTERLNQDTILYEPRADSLQFRSSRSGRQFGDAANRNRTGQVDHDVFEGLPVRRWTRQTQTVSQEPKSEAPDPNDAQGPGGRPTIPEHPMPRDSHLLTPASRALLRAARAGCIYIRQASKDFEDEEKEATDGEEQPLVQSTERSFVTRKWTSVPKHLEAVEVEFLAKRRPGMPSLYGTSANADGSSAGPMRRTRFKKVDPATGNISIYEAWVPEGHKIEGEITDDAQVAAPSSTVTVTPEAPAPGTVIEGVGVVNAEGVVVAEAGSVNVMTPPKRRPPPPKRKAKGVGKGRRKKVMFAPGDGADASQVHGVVGSDGAADKEDGTDPSRLSVDQAGQDDDDEEGEEGDESDDGDESMLDAKTPETSVPPTSTEPSAAPEPLPTPALAVAEPQPPAVQTPPAAVSETPSQPTVRPPVPFEPSEVSLGISTPVLAEKPVKTSAQPEDVEMADAAPQQEQSIKSPPLQEPVSQEQTVQESAKTASQAPSQDTPQAPVPETLSITASTEQTAPESSVFEPSGSTDETAGPPTEQPQHDEDTVMEDSAALPEAASKPDSEQSAPEPLFNQKSNAQPNEEDTETKGSDLLASLEASLDKPSETAQPSEQTVEVEMRSIDQSAVTEPIAENTPQTTSAAATTVDHSSVDVTDPVLERPAEQPAAPDQAEQASQPPSEQPDKQPTSETPGQPTGQIPDEAAAPADAPAAAEQADKPAIEQQQPQSEDSISNQVAPQATEASADEPAAPPTSTLAEPPAEQIPDQPTSTEQPSEPPVQSQPSIETSEEQKRPSPEEPAAVASSEATPTPAPQPAPPQEQQQQQQPSPETPEPPTTSTPPVPAAELPSETPQSEFAPEPQQPPDQPQEPETQDSKPPSTTTAPQDPPPAEPQQPLPNPEPVESAPDPTSENTDKPAEDSTTAA</sequence>
<feature type="compositionally biased region" description="Low complexity" evidence="1">
    <location>
        <begin position="785"/>
        <end position="799"/>
    </location>
</feature>
<name>A0A1L9WWV1_ASPA1</name>
<organism evidence="2 3">
    <name type="scientific">Aspergillus aculeatus (strain ATCC 16872 / CBS 172.66 / WB 5094)</name>
    <dbReference type="NCBI Taxonomy" id="690307"/>
    <lineage>
        <taxon>Eukaryota</taxon>
        <taxon>Fungi</taxon>
        <taxon>Dikarya</taxon>
        <taxon>Ascomycota</taxon>
        <taxon>Pezizomycotina</taxon>
        <taxon>Eurotiomycetes</taxon>
        <taxon>Eurotiomycetidae</taxon>
        <taxon>Eurotiales</taxon>
        <taxon>Aspergillaceae</taxon>
        <taxon>Aspergillus</taxon>
        <taxon>Aspergillus subgen. Circumdati</taxon>
    </lineage>
</organism>
<keyword evidence="3" id="KW-1185">Reference proteome</keyword>
<dbReference type="OrthoDB" id="275715at2759"/>
<feature type="compositionally biased region" description="Acidic residues" evidence="1">
    <location>
        <begin position="360"/>
        <end position="381"/>
    </location>
</feature>
<evidence type="ECO:0008006" key="4">
    <source>
        <dbReference type="Google" id="ProtNLM"/>
    </source>
</evidence>
<feature type="region of interest" description="Disordered" evidence="1">
    <location>
        <begin position="292"/>
        <end position="937"/>
    </location>
</feature>
<feature type="compositionally biased region" description="Polar residues" evidence="1">
    <location>
        <begin position="522"/>
        <end position="534"/>
    </location>
</feature>